<keyword evidence="5" id="KW-1185">Reference proteome</keyword>
<comment type="similarity">
    <text evidence="1">Belongs to the short-chain dehydrogenases/reductases (SDR) family.</text>
</comment>
<dbReference type="Gene3D" id="3.40.50.720">
    <property type="entry name" value="NAD(P)-binding Rossmann-like Domain"/>
    <property type="match status" value="1"/>
</dbReference>
<organism evidence="4 5">
    <name type="scientific">Lachnellula suecica</name>
    <dbReference type="NCBI Taxonomy" id="602035"/>
    <lineage>
        <taxon>Eukaryota</taxon>
        <taxon>Fungi</taxon>
        <taxon>Dikarya</taxon>
        <taxon>Ascomycota</taxon>
        <taxon>Pezizomycotina</taxon>
        <taxon>Leotiomycetes</taxon>
        <taxon>Helotiales</taxon>
        <taxon>Lachnaceae</taxon>
        <taxon>Lachnellula</taxon>
    </lineage>
</organism>
<evidence type="ECO:0000256" key="2">
    <source>
        <dbReference type="ARBA" id="ARBA00022857"/>
    </source>
</evidence>
<dbReference type="OrthoDB" id="47007at2759"/>
<dbReference type="PANTHER" id="PTHR48107:SF7">
    <property type="entry name" value="RE15974P"/>
    <property type="match status" value="1"/>
</dbReference>
<evidence type="ECO:0000313" key="4">
    <source>
        <dbReference type="EMBL" id="TVY76025.1"/>
    </source>
</evidence>
<sequence length="237" mass="24840">MPSTTLSLAGNVALVTGGSKGIGRATSLRLARDGSQSYADEVVSLIGSEQAIAIKADISNVEEISKLVDATVAKWGKIDILIACAGTMRLNELEKVTEADFDTTFNLNVKGYLKAVPHMAPGSRIVLFSTTQCHASTVTPNYLTYITSKGAIEQMTRGLSKDLARKGILVNACAPGPTATDLFLNGKSEQLLKMIPGFNPQNKIGALEEVAEVVAFLSGPASSWVSGQVLNANGGQA</sequence>
<protein>
    <submittedName>
        <fullName evidence="4">Short chain dehydrogenase mdpC</fullName>
    </submittedName>
</protein>
<reference evidence="4 5" key="1">
    <citation type="submission" date="2018-05" db="EMBL/GenBank/DDBJ databases">
        <title>Genome sequencing and assembly of the regulated plant pathogen Lachnellula willkommii and related sister species for the development of diagnostic species identification markers.</title>
        <authorList>
            <person name="Giroux E."/>
            <person name="Bilodeau G."/>
        </authorList>
    </citation>
    <scope>NUCLEOTIDE SEQUENCE [LARGE SCALE GENOMIC DNA]</scope>
    <source>
        <strain evidence="4 5">CBS 268.59</strain>
    </source>
</reference>
<accession>A0A8T9C3T3</accession>
<evidence type="ECO:0000256" key="1">
    <source>
        <dbReference type="ARBA" id="ARBA00006484"/>
    </source>
</evidence>
<dbReference type="AlphaFoldDB" id="A0A8T9C3T3"/>
<keyword evidence="3" id="KW-0560">Oxidoreductase</keyword>
<dbReference type="Proteomes" id="UP000469558">
    <property type="component" value="Unassembled WGS sequence"/>
</dbReference>
<gene>
    <name evidence="4" type="primary">mdpC_0</name>
    <name evidence="4" type="ORF">LSUE1_G005175</name>
</gene>
<dbReference type="PANTHER" id="PTHR48107">
    <property type="entry name" value="NADPH-DEPENDENT ALDEHYDE REDUCTASE-LIKE PROTEIN, CHLOROPLASTIC-RELATED"/>
    <property type="match status" value="1"/>
</dbReference>
<dbReference type="InterPro" id="IPR002347">
    <property type="entry name" value="SDR_fam"/>
</dbReference>
<evidence type="ECO:0000256" key="3">
    <source>
        <dbReference type="ARBA" id="ARBA00023002"/>
    </source>
</evidence>
<dbReference type="GO" id="GO:0009688">
    <property type="term" value="P:abscisic acid biosynthetic process"/>
    <property type="evidence" value="ECO:0007669"/>
    <property type="project" value="UniProtKB-ARBA"/>
</dbReference>
<keyword evidence="2" id="KW-0521">NADP</keyword>
<dbReference type="FunFam" id="3.40.50.720:FF:000084">
    <property type="entry name" value="Short-chain dehydrogenase reductase"/>
    <property type="match status" value="1"/>
</dbReference>
<evidence type="ECO:0000313" key="5">
    <source>
        <dbReference type="Proteomes" id="UP000469558"/>
    </source>
</evidence>
<proteinExistence type="inferred from homology"/>
<dbReference type="PRINTS" id="PR00081">
    <property type="entry name" value="GDHRDH"/>
</dbReference>
<dbReference type="GO" id="GO:0016614">
    <property type="term" value="F:oxidoreductase activity, acting on CH-OH group of donors"/>
    <property type="evidence" value="ECO:0007669"/>
    <property type="project" value="UniProtKB-ARBA"/>
</dbReference>
<comment type="caution">
    <text evidence="4">The sequence shown here is derived from an EMBL/GenBank/DDBJ whole genome shotgun (WGS) entry which is preliminary data.</text>
</comment>
<dbReference type="SUPFAM" id="SSF51735">
    <property type="entry name" value="NAD(P)-binding Rossmann-fold domains"/>
    <property type="match status" value="1"/>
</dbReference>
<name>A0A8T9C3T3_9HELO</name>
<dbReference type="InterPro" id="IPR036291">
    <property type="entry name" value="NAD(P)-bd_dom_sf"/>
</dbReference>
<dbReference type="EMBL" id="QGMK01000884">
    <property type="protein sequence ID" value="TVY76025.1"/>
    <property type="molecule type" value="Genomic_DNA"/>
</dbReference>
<dbReference type="Pfam" id="PF13561">
    <property type="entry name" value="adh_short_C2"/>
    <property type="match status" value="1"/>
</dbReference>